<comment type="caution">
    <text evidence="2">The sequence shown here is derived from an EMBL/GenBank/DDBJ whole genome shotgun (WGS) entry which is preliminary data.</text>
</comment>
<feature type="compositionally biased region" description="Basic residues" evidence="1">
    <location>
        <begin position="1"/>
        <end position="14"/>
    </location>
</feature>
<feature type="compositionally biased region" description="Basic and acidic residues" evidence="1">
    <location>
        <begin position="831"/>
        <end position="859"/>
    </location>
</feature>
<evidence type="ECO:0000256" key="1">
    <source>
        <dbReference type="SAM" id="MobiDB-lite"/>
    </source>
</evidence>
<accession>A0A420IY76</accession>
<protein>
    <submittedName>
        <fullName evidence="2">Uncharacterized protein</fullName>
    </submittedName>
</protein>
<sequence>MANKKPRSSKKKRPSKPENSHTGSKDASKVTIDGDDPQKTKKSKKKKPSEEPKNTDKSGKPSAMKYKDQQLEISTNPNDDAEVSQEENEIEGTGSPEVRRKASTTSSTDQANSDFFPENSERNKKFEDDMNNPGTPIEPDTSENISDINVNIVEQESLIDKQIEKPPDPNDIIVTGKIDNNGNTNIFLHEDLPKNSAPDAYILETEHEILHETYKNRFKEIRDAKTPSETETVIDSIRDTTTAEASDVHMPVGKETAVGSSLIENSTGLNLNESQPIDDETNESTISKNSSEDLADTGETKLNSFSEASVDNAIKESSTALVVGTKPRRSVITDDPVSILKTDVLRKKGPKNIEALSEDKLRRTTKPKESVSNNNINRIPDIVEIEKDLRSEKSINNVRAVIAADTRGPTADINYNDNIMDEENEVASVVKESTDNVSAQKIIELFENGAMANVETTPDIVEDSPDIVNERNSVITDNKDEAKSNEVEREKEIWNGGKNTDTMENGQNAVQDEQDAFAHREDVPGSTDPNVKKELPVVVEIPDVVEHNNDTSEDNENSTKTAEAEESTETVAVDENLKIEDDVPDTTADDKNASKDNDNVARNAGLDESAETVAANVSPDVGEETITAAGNDISGIAYTEIKEIIPEDDDSPDAVEEKKNESKDIDDVEDNAGNPAVEKYPDEMYEERVVAEDSKNESKDDDDGDDDIEESAEKAAVDEKSIPTGEAENIGTEQTDRSAGTPEVYETSDAVVEVPVVSEDSKNETKDDEDIPGTAEAGESAQSPVVKESPDAVEENKNESKDNDNVKDNAGIPAVEKTPNAVVDEPVAGEGGKKNDVKGNVEEDERNVKEDENTDKVAADESPEAEVDEPVAE</sequence>
<feature type="non-terminal residue" evidence="2">
    <location>
        <position position="873"/>
    </location>
</feature>
<feature type="compositionally biased region" description="Basic and acidic residues" evidence="1">
    <location>
        <begin position="588"/>
        <end position="599"/>
    </location>
</feature>
<feature type="compositionally biased region" description="Basic and acidic residues" evidence="1">
    <location>
        <begin position="15"/>
        <end position="28"/>
    </location>
</feature>
<feature type="compositionally biased region" description="Polar residues" evidence="1">
    <location>
        <begin position="103"/>
        <end position="113"/>
    </location>
</feature>
<evidence type="ECO:0000313" key="3">
    <source>
        <dbReference type="Proteomes" id="UP000285326"/>
    </source>
</evidence>
<evidence type="ECO:0000313" key="2">
    <source>
        <dbReference type="EMBL" id="RKF79490.1"/>
    </source>
</evidence>
<dbReference type="EMBL" id="MCBS01020195">
    <property type="protein sequence ID" value="RKF79490.1"/>
    <property type="molecule type" value="Genomic_DNA"/>
</dbReference>
<feature type="compositionally biased region" description="Acidic residues" evidence="1">
    <location>
        <begin position="699"/>
        <end position="710"/>
    </location>
</feature>
<feature type="compositionally biased region" description="Polar residues" evidence="1">
    <location>
        <begin position="266"/>
        <end position="275"/>
    </location>
</feature>
<proteinExistence type="predicted"/>
<feature type="compositionally biased region" description="Basic and acidic residues" evidence="1">
    <location>
        <begin position="711"/>
        <end position="721"/>
    </location>
</feature>
<feature type="region of interest" description="Disordered" evidence="1">
    <location>
        <begin position="544"/>
        <end position="873"/>
    </location>
</feature>
<feature type="compositionally biased region" description="Acidic residues" evidence="1">
    <location>
        <begin position="79"/>
        <end position="90"/>
    </location>
</feature>
<feature type="compositionally biased region" description="Basic and acidic residues" evidence="1">
    <location>
        <begin position="48"/>
        <end position="70"/>
    </location>
</feature>
<name>A0A420IY76_9PEZI</name>
<feature type="region of interest" description="Disordered" evidence="1">
    <location>
        <begin position="1"/>
        <end position="146"/>
    </location>
</feature>
<reference evidence="2 3" key="1">
    <citation type="journal article" date="2018" name="BMC Genomics">
        <title>Comparative genome analyses reveal sequence features reflecting distinct modes of host-adaptation between dicot and monocot powdery mildew.</title>
        <authorList>
            <person name="Wu Y."/>
            <person name="Ma X."/>
            <person name="Pan Z."/>
            <person name="Kale S.D."/>
            <person name="Song Y."/>
            <person name="King H."/>
            <person name="Zhang Q."/>
            <person name="Presley C."/>
            <person name="Deng X."/>
            <person name="Wei C.I."/>
            <person name="Xiao S."/>
        </authorList>
    </citation>
    <scope>NUCLEOTIDE SEQUENCE [LARGE SCALE GENOMIC DNA]</scope>
    <source>
        <strain evidence="2">UMSG1</strain>
    </source>
</reference>
<feature type="compositionally biased region" description="Acidic residues" evidence="1">
    <location>
        <begin position="861"/>
        <end position="873"/>
    </location>
</feature>
<organism evidence="2 3">
    <name type="scientific">Golovinomyces cichoracearum</name>
    <dbReference type="NCBI Taxonomy" id="62708"/>
    <lineage>
        <taxon>Eukaryota</taxon>
        <taxon>Fungi</taxon>
        <taxon>Dikarya</taxon>
        <taxon>Ascomycota</taxon>
        <taxon>Pezizomycotina</taxon>
        <taxon>Leotiomycetes</taxon>
        <taxon>Erysiphales</taxon>
        <taxon>Erysiphaceae</taxon>
        <taxon>Golovinomyces</taxon>
    </lineage>
</organism>
<dbReference type="AlphaFoldDB" id="A0A420IY76"/>
<feature type="compositionally biased region" description="Basic and acidic residues" evidence="1">
    <location>
        <begin position="679"/>
        <end position="698"/>
    </location>
</feature>
<gene>
    <name evidence="2" type="ORF">GcM1_201002</name>
</gene>
<feature type="region of interest" description="Disordered" evidence="1">
    <location>
        <begin position="266"/>
        <end position="298"/>
    </location>
</feature>
<feature type="compositionally biased region" description="Basic and acidic residues" evidence="1">
    <location>
        <begin position="788"/>
        <end position="807"/>
    </location>
</feature>
<dbReference type="Proteomes" id="UP000285326">
    <property type="component" value="Unassembled WGS sequence"/>
</dbReference>
<feature type="compositionally biased region" description="Basic and acidic residues" evidence="1">
    <location>
        <begin position="119"/>
        <end position="128"/>
    </location>
</feature>
<feature type="compositionally biased region" description="Basic and acidic residues" evidence="1">
    <location>
        <begin position="655"/>
        <end position="665"/>
    </location>
</feature>